<evidence type="ECO:0000313" key="3">
    <source>
        <dbReference type="Proteomes" id="UP000051530"/>
    </source>
</evidence>
<protein>
    <submittedName>
        <fullName evidence="2">Uncharacterized protein</fullName>
    </submittedName>
</protein>
<dbReference type="AlphaFoldDB" id="A0A0R0LZS9"/>
<dbReference type="EMBL" id="LGUB01000031">
    <property type="protein sequence ID" value="KRH94793.1"/>
    <property type="molecule type" value="Genomic_DNA"/>
</dbReference>
<feature type="compositionally biased region" description="Polar residues" evidence="1">
    <location>
        <begin position="1"/>
        <end position="14"/>
    </location>
</feature>
<evidence type="ECO:0000313" key="2">
    <source>
        <dbReference type="EMBL" id="KRH94793.1"/>
    </source>
</evidence>
<evidence type="ECO:0000256" key="1">
    <source>
        <dbReference type="SAM" id="MobiDB-lite"/>
    </source>
</evidence>
<proteinExistence type="predicted"/>
<organism evidence="2 3">
    <name type="scientific">Pseudoloma neurophilia</name>
    <dbReference type="NCBI Taxonomy" id="146866"/>
    <lineage>
        <taxon>Eukaryota</taxon>
        <taxon>Fungi</taxon>
        <taxon>Fungi incertae sedis</taxon>
        <taxon>Microsporidia</taxon>
        <taxon>Pseudoloma</taxon>
    </lineage>
</organism>
<dbReference type="Proteomes" id="UP000051530">
    <property type="component" value="Unassembled WGS sequence"/>
</dbReference>
<gene>
    <name evidence="2" type="ORF">M153_1470008516</name>
</gene>
<keyword evidence="3" id="KW-1185">Reference proteome</keyword>
<dbReference type="VEuPathDB" id="MicrosporidiaDB:M153_1470008516"/>
<accession>A0A0R0LZS9</accession>
<name>A0A0R0LZS9_9MICR</name>
<feature type="compositionally biased region" description="Low complexity" evidence="1">
    <location>
        <begin position="15"/>
        <end position="24"/>
    </location>
</feature>
<sequence length="54" mass="6258">MTQNDSLQNSQDTASESSTTSEETNFTLKKFDYETQNNSFHKSPMSYQPLYQNL</sequence>
<comment type="caution">
    <text evidence="2">The sequence shown here is derived from an EMBL/GenBank/DDBJ whole genome shotgun (WGS) entry which is preliminary data.</text>
</comment>
<feature type="region of interest" description="Disordered" evidence="1">
    <location>
        <begin position="1"/>
        <end position="30"/>
    </location>
</feature>
<reference evidence="2 3" key="1">
    <citation type="submission" date="2015-07" db="EMBL/GenBank/DDBJ databases">
        <title>The genome of Pseudoloma neurophilia, a relevant intracellular parasite of the zebrafish.</title>
        <authorList>
            <person name="Ndikumana S."/>
            <person name="Pelin A."/>
            <person name="Sanders J."/>
            <person name="Corradi N."/>
        </authorList>
    </citation>
    <scope>NUCLEOTIDE SEQUENCE [LARGE SCALE GENOMIC DNA]</scope>
    <source>
        <strain evidence="2 3">MK1</strain>
    </source>
</reference>